<evidence type="ECO:0000313" key="2">
    <source>
        <dbReference type="Proteomes" id="UP001186452"/>
    </source>
</evidence>
<reference evidence="1 2" key="1">
    <citation type="submission" date="2023-10" db="EMBL/GenBank/DDBJ databases">
        <title>Marine bacteria isolated from horseshoe crab.</title>
        <authorList>
            <person name="Cheng T.H."/>
        </authorList>
    </citation>
    <scope>NUCLEOTIDE SEQUENCE [LARGE SCALE GENOMIC DNA]</scope>
    <source>
        <strain evidence="1 2">HSC6</strain>
    </source>
</reference>
<comment type="caution">
    <text evidence="1">The sequence shown here is derived from an EMBL/GenBank/DDBJ whole genome shotgun (WGS) entry which is preliminary data.</text>
</comment>
<gene>
    <name evidence="1" type="ORF">R2X38_18780</name>
</gene>
<evidence type="ECO:0000313" key="1">
    <source>
        <dbReference type="EMBL" id="MDV5171045.1"/>
    </source>
</evidence>
<accession>A0ABU3ZLR0</accession>
<dbReference type="EMBL" id="JAWJZI010000009">
    <property type="protein sequence ID" value="MDV5171045.1"/>
    <property type="molecule type" value="Genomic_DNA"/>
</dbReference>
<protein>
    <submittedName>
        <fullName evidence="1">Uncharacterized protein</fullName>
    </submittedName>
</protein>
<sequence>MYNLTQEQENVLLWLKEGNTFDVCSEYCPDQGKIIPTYPIAPKIINRTVYKLRREGLIKYQAVQRYGIRWDRFSLTLKGREAICSKR</sequence>
<dbReference type="RefSeq" id="WP_317523867.1">
    <property type="nucleotide sequence ID" value="NZ_JAWJZI010000009.1"/>
</dbReference>
<organism evidence="1 2">
    <name type="scientific">Photobacterium rosenbergii</name>
    <dbReference type="NCBI Taxonomy" id="294936"/>
    <lineage>
        <taxon>Bacteria</taxon>
        <taxon>Pseudomonadati</taxon>
        <taxon>Pseudomonadota</taxon>
        <taxon>Gammaproteobacteria</taxon>
        <taxon>Vibrionales</taxon>
        <taxon>Vibrionaceae</taxon>
        <taxon>Photobacterium</taxon>
    </lineage>
</organism>
<proteinExistence type="predicted"/>
<keyword evidence="2" id="KW-1185">Reference proteome</keyword>
<dbReference type="Proteomes" id="UP001186452">
    <property type="component" value="Unassembled WGS sequence"/>
</dbReference>
<name>A0ABU3ZLR0_9GAMM</name>